<evidence type="ECO:0000313" key="7">
    <source>
        <dbReference type="Proteomes" id="UP001596398"/>
    </source>
</evidence>
<feature type="binding site" evidence="4">
    <location>
        <position position="212"/>
    </location>
    <ligand>
        <name>ATP</name>
        <dbReference type="ChEBI" id="CHEBI:30616"/>
    </ligand>
</feature>
<protein>
    <recommendedName>
        <fullName evidence="4">ORC1-type DNA replication protein</fullName>
    </recommendedName>
</protein>
<sequence>MTDYDDLFAETAPDGSVFAEKRALDPLRPPETIRGRDEHQHAIAELLNGVTEGYLPPTVTIHGPPGTGKTVTTRRVCQEFAARHDDVAVEYVNLKECRSLFSAAREIHLELTGETVGAYEGLDGAFAGIWAALDEYPEWTVLLLDEIDHIKQDANYDPSEFLYRLLRGEGKLKRDIQLSAWLISNELLEVDLRLDSRVESAMSDEAVFFGPYQHSDLERVVGPQLDAAFRDETLPAAVREYGISEAARRWGDARKTLRLFRRAGEAATERELPAVTRECIDANLEATDAEDVKQKLLNLPFNHFMVIASTTLGKDEDTGEIYQPVTTNQIAMRMQSDDLPEDVHLSDRAIREVIRDLLTMGLVETWIESRGRDGRVKQIETTFDPQWIRDILGRYLQNTPHLELETLLNDK</sequence>
<comment type="similarity">
    <text evidence="4">Belongs to the CDC6/cdc18 family.</text>
</comment>
<dbReference type="InterPro" id="IPR027417">
    <property type="entry name" value="P-loop_NTPase"/>
</dbReference>
<evidence type="ECO:0000256" key="2">
    <source>
        <dbReference type="ARBA" id="ARBA00022741"/>
    </source>
</evidence>
<dbReference type="CDD" id="cd00009">
    <property type="entry name" value="AAA"/>
    <property type="match status" value="1"/>
</dbReference>
<dbReference type="Gene3D" id="1.10.10.10">
    <property type="entry name" value="Winged helix-like DNA-binding domain superfamily/Winged helix DNA-binding domain"/>
    <property type="match status" value="1"/>
</dbReference>
<dbReference type="Pfam" id="PF13191">
    <property type="entry name" value="AAA_16"/>
    <property type="match status" value="1"/>
</dbReference>
<dbReference type="InterPro" id="IPR036388">
    <property type="entry name" value="WH-like_DNA-bd_sf"/>
</dbReference>
<dbReference type="RefSeq" id="WP_276233674.1">
    <property type="nucleotide sequence ID" value="NZ_CP119802.1"/>
</dbReference>
<feature type="domain" description="AAA+ ATPase" evidence="5">
    <location>
        <begin position="55"/>
        <end position="364"/>
    </location>
</feature>
<dbReference type="Proteomes" id="UP001596398">
    <property type="component" value="Unassembled WGS sequence"/>
</dbReference>
<feature type="binding site" evidence="4">
    <location>
        <begin position="67"/>
        <end position="71"/>
    </location>
    <ligand>
        <name>ATP</name>
        <dbReference type="ChEBI" id="CHEBI:30616"/>
    </ligand>
</feature>
<dbReference type="SUPFAM" id="SSF52540">
    <property type="entry name" value="P-loop containing nucleoside triphosphate hydrolases"/>
    <property type="match status" value="1"/>
</dbReference>
<dbReference type="InterPro" id="IPR041664">
    <property type="entry name" value="AAA_16"/>
</dbReference>
<dbReference type="InterPro" id="IPR014277">
    <property type="entry name" value="Orc1/Cdc6_arc"/>
</dbReference>
<dbReference type="GO" id="GO:0006260">
    <property type="term" value="P:DNA replication"/>
    <property type="evidence" value="ECO:0007669"/>
    <property type="project" value="UniProtKB-UniRule"/>
</dbReference>
<dbReference type="GO" id="GO:0005524">
    <property type="term" value="F:ATP binding"/>
    <property type="evidence" value="ECO:0007669"/>
    <property type="project" value="UniProtKB-UniRule"/>
</dbReference>
<dbReference type="SMART" id="SM00382">
    <property type="entry name" value="AAA"/>
    <property type="match status" value="1"/>
</dbReference>
<comment type="function">
    <text evidence="4">Involved in regulation of DNA replication.</text>
</comment>
<accession>A0ABD5ZPW8</accession>
<dbReference type="EMBL" id="JBHTAP010000001">
    <property type="protein sequence ID" value="MFC7235540.1"/>
    <property type="molecule type" value="Genomic_DNA"/>
</dbReference>
<dbReference type="InterPro" id="IPR003593">
    <property type="entry name" value="AAA+_ATPase"/>
</dbReference>
<comment type="caution">
    <text evidence="6">The sequence shown here is derived from an EMBL/GenBank/DDBJ whole genome shotgun (WGS) entry which is preliminary data.</text>
</comment>
<keyword evidence="3 4" id="KW-0067">ATP-binding</keyword>
<keyword evidence="2 4" id="KW-0547">Nucleotide-binding</keyword>
<dbReference type="HAMAP" id="MF_01407">
    <property type="entry name" value="ORC1_type_DNA_replic_protein"/>
    <property type="match status" value="1"/>
</dbReference>
<evidence type="ECO:0000313" key="6">
    <source>
        <dbReference type="EMBL" id="MFC7235540.1"/>
    </source>
</evidence>
<name>A0ABD5ZPW8_9EURY</name>
<evidence type="ECO:0000256" key="3">
    <source>
        <dbReference type="ARBA" id="ARBA00022840"/>
    </source>
</evidence>
<organism evidence="6 7">
    <name type="scientific">Halosegnis marinus</name>
    <dbReference type="NCBI Taxonomy" id="3034023"/>
    <lineage>
        <taxon>Archaea</taxon>
        <taxon>Methanobacteriati</taxon>
        <taxon>Methanobacteriota</taxon>
        <taxon>Stenosarchaea group</taxon>
        <taxon>Halobacteria</taxon>
        <taxon>Halobacteriales</taxon>
        <taxon>Natronomonadaceae</taxon>
        <taxon>Halosegnis</taxon>
    </lineage>
</organism>
<comment type="caution">
    <text evidence="4">Lacks conserved residue(s) required for the propagation of feature annotation.</text>
</comment>
<gene>
    <name evidence="6" type="ORF">ACFQJ4_09465</name>
</gene>
<dbReference type="InterPro" id="IPR050311">
    <property type="entry name" value="ORC1/CDC6"/>
</dbReference>
<dbReference type="AlphaFoldDB" id="A0ABD5ZPW8"/>
<reference evidence="6 7" key="1">
    <citation type="journal article" date="2019" name="Int. J. Syst. Evol. Microbiol.">
        <title>The Global Catalogue of Microorganisms (GCM) 10K type strain sequencing project: providing services to taxonomists for standard genome sequencing and annotation.</title>
        <authorList>
            <consortium name="The Broad Institute Genomics Platform"/>
            <consortium name="The Broad Institute Genome Sequencing Center for Infectious Disease"/>
            <person name="Wu L."/>
            <person name="Ma J."/>
        </authorList>
    </citation>
    <scope>NUCLEOTIDE SEQUENCE [LARGE SCALE GENOMIC DNA]</scope>
    <source>
        <strain evidence="6 7">DT85</strain>
    </source>
</reference>
<keyword evidence="1 4" id="KW-0235">DNA replication</keyword>
<evidence type="ECO:0000259" key="5">
    <source>
        <dbReference type="SMART" id="SM00382"/>
    </source>
</evidence>
<dbReference type="Gene3D" id="1.10.8.60">
    <property type="match status" value="1"/>
</dbReference>
<dbReference type="GeneID" id="79267235"/>
<dbReference type="PANTHER" id="PTHR10763">
    <property type="entry name" value="CELL DIVISION CONTROL PROTEIN 6-RELATED"/>
    <property type="match status" value="1"/>
</dbReference>
<evidence type="ECO:0000256" key="1">
    <source>
        <dbReference type="ARBA" id="ARBA00022705"/>
    </source>
</evidence>
<dbReference type="NCBIfam" id="TIGR02928">
    <property type="entry name" value="orc1/cdc6 family replication initiation protein"/>
    <property type="match status" value="1"/>
</dbReference>
<keyword evidence="7" id="KW-1185">Reference proteome</keyword>
<dbReference type="PANTHER" id="PTHR10763:SF26">
    <property type="entry name" value="CELL DIVISION CONTROL PROTEIN 6 HOMOLOG"/>
    <property type="match status" value="1"/>
</dbReference>
<dbReference type="Gene3D" id="3.40.50.300">
    <property type="entry name" value="P-loop containing nucleotide triphosphate hydrolases"/>
    <property type="match status" value="1"/>
</dbReference>
<evidence type="ECO:0000256" key="4">
    <source>
        <dbReference type="HAMAP-Rule" id="MF_01407"/>
    </source>
</evidence>
<proteinExistence type="inferred from homology"/>